<keyword evidence="3 8" id="KW-0813">Transport</keyword>
<dbReference type="InterPro" id="IPR034294">
    <property type="entry name" value="Aquaporin_transptr"/>
</dbReference>
<feature type="transmembrane region" description="Helical" evidence="9">
    <location>
        <begin position="119"/>
        <end position="140"/>
    </location>
</feature>
<dbReference type="EMBL" id="CP049740">
    <property type="protein sequence ID" value="QII81681.1"/>
    <property type="molecule type" value="Genomic_DNA"/>
</dbReference>
<keyword evidence="6 9" id="KW-1133">Transmembrane helix</keyword>
<dbReference type="InterPro" id="IPR022357">
    <property type="entry name" value="MIP_CS"/>
</dbReference>
<accession>A0A6G7K8Z1</accession>
<feature type="transmembrane region" description="Helical" evidence="9">
    <location>
        <begin position="194"/>
        <end position="216"/>
    </location>
</feature>
<dbReference type="SUPFAM" id="SSF81338">
    <property type="entry name" value="Aquaporin-like"/>
    <property type="match status" value="1"/>
</dbReference>
<dbReference type="AlphaFoldDB" id="A0A6G7K8Z1"/>
<reference evidence="10 11" key="1">
    <citation type="journal article" date="2017" name="Int. J. Syst. Evol. Microbiol.">
        <title>Jeotgalibaca porci sp. nov. and Jeotgalibaca arthritidis sp. nov., isolated from pigs, and emended description of the genus Jeotgalibaca.</title>
        <authorList>
            <person name="Zamora L."/>
            <person name="Perez-Sancho M."/>
            <person name="Dominguez L."/>
            <person name="Fernandez-Garayzabal J.F."/>
            <person name="Vela A.I."/>
        </authorList>
    </citation>
    <scope>NUCLEOTIDE SEQUENCE [LARGE SCALE GENOMIC DNA]</scope>
    <source>
        <strain evidence="10 11">CECT 9157</strain>
    </source>
</reference>
<dbReference type="GO" id="GO:0015250">
    <property type="term" value="F:water channel activity"/>
    <property type="evidence" value="ECO:0007669"/>
    <property type="project" value="TreeGrafter"/>
</dbReference>
<feature type="transmembrane region" description="Helical" evidence="9">
    <location>
        <begin position="77"/>
        <end position="99"/>
    </location>
</feature>
<dbReference type="Gene3D" id="1.20.1080.10">
    <property type="entry name" value="Glycerol uptake facilitator protein"/>
    <property type="match status" value="1"/>
</dbReference>
<organism evidence="10 11">
    <name type="scientific">Jeotgalibaca arthritidis</name>
    <dbReference type="NCBI Taxonomy" id="1868794"/>
    <lineage>
        <taxon>Bacteria</taxon>
        <taxon>Bacillati</taxon>
        <taxon>Bacillota</taxon>
        <taxon>Bacilli</taxon>
        <taxon>Lactobacillales</taxon>
        <taxon>Carnobacteriaceae</taxon>
        <taxon>Jeotgalibaca</taxon>
    </lineage>
</organism>
<sequence length="228" mass="23107">MLKKGIAEFIGTFVLVLIGTGTIVLGDGGSGLLGIGLAFGLALVAMAYSIGTISGAHINPAVSLAMYVNKRINLQLLVTYIVAQLAGALAGSLTLKLFLSQSGYELTNLGANVLADGVTLFGGFMIELVLTFIFVLVILVSTGKNGDSHFAGLIIGLTLAAMILMGGTTSGASLNPARSFGPAILVGGTALSQLWMYTVSTLLGGALAAVVARFVLDSEAGTPGVEVE</sequence>
<dbReference type="PANTHER" id="PTHR19139">
    <property type="entry name" value="AQUAPORIN TRANSPORTER"/>
    <property type="match status" value="1"/>
</dbReference>
<evidence type="ECO:0000256" key="4">
    <source>
        <dbReference type="ARBA" id="ARBA00022475"/>
    </source>
</evidence>
<dbReference type="Pfam" id="PF00230">
    <property type="entry name" value="MIP"/>
    <property type="match status" value="1"/>
</dbReference>
<evidence type="ECO:0000256" key="1">
    <source>
        <dbReference type="ARBA" id="ARBA00004651"/>
    </source>
</evidence>
<dbReference type="KEGG" id="jar:G7057_03770"/>
<dbReference type="GO" id="GO:0005886">
    <property type="term" value="C:plasma membrane"/>
    <property type="evidence" value="ECO:0007669"/>
    <property type="project" value="UniProtKB-SubCell"/>
</dbReference>
<keyword evidence="4" id="KW-1003">Cell membrane</keyword>
<gene>
    <name evidence="10" type="ORF">G7057_03770</name>
</gene>
<evidence type="ECO:0000313" key="10">
    <source>
        <dbReference type="EMBL" id="QII81681.1"/>
    </source>
</evidence>
<dbReference type="RefSeq" id="WP_076768373.1">
    <property type="nucleotide sequence ID" value="NZ_CP049740.1"/>
</dbReference>
<evidence type="ECO:0000256" key="2">
    <source>
        <dbReference type="ARBA" id="ARBA00006175"/>
    </source>
</evidence>
<feature type="transmembrane region" description="Helical" evidence="9">
    <location>
        <begin position="32"/>
        <end position="56"/>
    </location>
</feature>
<dbReference type="PRINTS" id="PR00783">
    <property type="entry name" value="MINTRINSICP"/>
</dbReference>
<comment type="subcellular location">
    <subcellularLocation>
        <location evidence="1">Cell membrane</location>
        <topology evidence="1">Multi-pass membrane protein</topology>
    </subcellularLocation>
</comment>
<keyword evidence="11" id="KW-1185">Reference proteome</keyword>
<proteinExistence type="inferred from homology"/>
<protein>
    <submittedName>
        <fullName evidence="10">Aquaporin</fullName>
    </submittedName>
</protein>
<evidence type="ECO:0000256" key="9">
    <source>
        <dbReference type="SAM" id="Phobius"/>
    </source>
</evidence>
<name>A0A6G7K8Z1_9LACT</name>
<evidence type="ECO:0000256" key="5">
    <source>
        <dbReference type="ARBA" id="ARBA00022692"/>
    </source>
</evidence>
<comment type="similarity">
    <text evidence="2 8">Belongs to the MIP/aquaporin (TC 1.A.8) family.</text>
</comment>
<keyword evidence="5 8" id="KW-0812">Transmembrane</keyword>
<evidence type="ECO:0000256" key="7">
    <source>
        <dbReference type="ARBA" id="ARBA00023136"/>
    </source>
</evidence>
<dbReference type="InterPro" id="IPR000425">
    <property type="entry name" value="MIP"/>
</dbReference>
<feature type="transmembrane region" description="Helical" evidence="9">
    <location>
        <begin position="7"/>
        <end position="26"/>
    </location>
</feature>
<feature type="transmembrane region" description="Helical" evidence="9">
    <location>
        <begin position="152"/>
        <end position="174"/>
    </location>
</feature>
<dbReference type="PROSITE" id="PS00221">
    <property type="entry name" value="MIP"/>
    <property type="match status" value="1"/>
</dbReference>
<dbReference type="PANTHER" id="PTHR19139:SF199">
    <property type="entry name" value="MIP17260P"/>
    <property type="match status" value="1"/>
</dbReference>
<evidence type="ECO:0000313" key="11">
    <source>
        <dbReference type="Proteomes" id="UP000501451"/>
    </source>
</evidence>
<dbReference type="Proteomes" id="UP000501451">
    <property type="component" value="Chromosome"/>
</dbReference>
<evidence type="ECO:0000256" key="3">
    <source>
        <dbReference type="ARBA" id="ARBA00022448"/>
    </source>
</evidence>
<keyword evidence="7 9" id="KW-0472">Membrane</keyword>
<dbReference type="InterPro" id="IPR023271">
    <property type="entry name" value="Aquaporin-like"/>
</dbReference>
<evidence type="ECO:0000256" key="8">
    <source>
        <dbReference type="RuleBase" id="RU000477"/>
    </source>
</evidence>
<evidence type="ECO:0000256" key="6">
    <source>
        <dbReference type="ARBA" id="ARBA00022989"/>
    </source>
</evidence>